<evidence type="ECO:0000313" key="2">
    <source>
        <dbReference type="EMBL" id="KRX04617.1"/>
    </source>
</evidence>
<proteinExistence type="predicted"/>
<dbReference type="Proteomes" id="UP000054937">
    <property type="component" value="Unassembled WGS sequence"/>
</dbReference>
<sequence>MSHNLSESYRKDEPTLKKQSSFHCFDTATESQIKQLQKMIVENSTLKREEKEKAFRLKSKQYFYKQKSPQVNEFQEQSEIKQIKYSQKNELQSAFEQIEIYNEKNLQAREKIQNGKKKEQNEIQSLSSSQQEKDKNLKYSESNFNMTEKLLFDLPQNNDIIQKIQEKVHFDQQIQNQKKQTIYCQKDDNEKQNQKLQNIQKQNQIQTQNQNQNQNIDDKEEQPISQQKSQQIQTQQLQQKLDEKSYSSAEKALGLDKTYVSEQSTFQISQVLQGNSFDHLMGINNYNKQNQQQKKQLQDVQKKGKINVIEDQIKDDKKLNSMNQMIHKNNNINYLEQKDV</sequence>
<evidence type="ECO:0000313" key="3">
    <source>
        <dbReference type="Proteomes" id="UP000054937"/>
    </source>
</evidence>
<dbReference type="InParanoid" id="A0A0V0QQQ9"/>
<dbReference type="EMBL" id="LDAU01000114">
    <property type="protein sequence ID" value="KRX04617.1"/>
    <property type="molecule type" value="Genomic_DNA"/>
</dbReference>
<feature type="region of interest" description="Disordered" evidence="1">
    <location>
        <begin position="193"/>
        <end position="230"/>
    </location>
</feature>
<feature type="region of interest" description="Disordered" evidence="1">
    <location>
        <begin position="1"/>
        <end position="20"/>
    </location>
</feature>
<gene>
    <name evidence="2" type="ORF">PPERSA_04432</name>
</gene>
<name>A0A0V0QQQ9_PSEPJ</name>
<protein>
    <submittedName>
        <fullName evidence="2">Uncharacterized protein</fullName>
    </submittedName>
</protein>
<keyword evidence="3" id="KW-1185">Reference proteome</keyword>
<feature type="region of interest" description="Disordered" evidence="1">
    <location>
        <begin position="113"/>
        <end position="135"/>
    </location>
</feature>
<organism evidence="2 3">
    <name type="scientific">Pseudocohnilembus persalinus</name>
    <name type="common">Ciliate</name>
    <dbReference type="NCBI Taxonomy" id="266149"/>
    <lineage>
        <taxon>Eukaryota</taxon>
        <taxon>Sar</taxon>
        <taxon>Alveolata</taxon>
        <taxon>Ciliophora</taxon>
        <taxon>Intramacronucleata</taxon>
        <taxon>Oligohymenophorea</taxon>
        <taxon>Scuticociliatia</taxon>
        <taxon>Philasterida</taxon>
        <taxon>Pseudocohnilembidae</taxon>
        <taxon>Pseudocohnilembus</taxon>
    </lineage>
</organism>
<comment type="caution">
    <text evidence="2">The sequence shown here is derived from an EMBL/GenBank/DDBJ whole genome shotgun (WGS) entry which is preliminary data.</text>
</comment>
<reference evidence="2 3" key="1">
    <citation type="journal article" date="2015" name="Sci. Rep.">
        <title>Genome of the facultative scuticociliatosis pathogen Pseudocohnilembus persalinus provides insight into its virulence through horizontal gene transfer.</title>
        <authorList>
            <person name="Xiong J."/>
            <person name="Wang G."/>
            <person name="Cheng J."/>
            <person name="Tian M."/>
            <person name="Pan X."/>
            <person name="Warren A."/>
            <person name="Jiang C."/>
            <person name="Yuan D."/>
            <person name="Miao W."/>
        </authorList>
    </citation>
    <scope>NUCLEOTIDE SEQUENCE [LARGE SCALE GENOMIC DNA]</scope>
    <source>
        <strain evidence="2">36N120E</strain>
    </source>
</reference>
<feature type="compositionally biased region" description="Low complexity" evidence="1">
    <location>
        <begin position="194"/>
        <end position="215"/>
    </location>
</feature>
<accession>A0A0V0QQQ9</accession>
<dbReference type="AlphaFoldDB" id="A0A0V0QQQ9"/>
<evidence type="ECO:0000256" key="1">
    <source>
        <dbReference type="SAM" id="MobiDB-lite"/>
    </source>
</evidence>